<reference evidence="2" key="1">
    <citation type="submission" date="2022-11" db="EMBL/GenBank/DDBJ databases">
        <title>Centuries of genome instability and evolution in soft-shell clam transmissible cancer (bioRxiv).</title>
        <authorList>
            <person name="Hart S.F.M."/>
            <person name="Yonemitsu M.A."/>
            <person name="Giersch R.M."/>
            <person name="Beal B.F."/>
            <person name="Arriagada G."/>
            <person name="Davis B.W."/>
            <person name="Ostrander E.A."/>
            <person name="Goff S.P."/>
            <person name="Metzger M.J."/>
        </authorList>
    </citation>
    <scope>NUCLEOTIDE SEQUENCE</scope>
    <source>
        <strain evidence="2">MELC-2E11</strain>
        <tissue evidence="2">Siphon/mantle</tissue>
    </source>
</reference>
<name>A0ABY7F1I1_MYAAR</name>
<evidence type="ECO:0000313" key="3">
    <source>
        <dbReference type="Proteomes" id="UP001164746"/>
    </source>
</evidence>
<evidence type="ECO:0000256" key="1">
    <source>
        <dbReference type="SAM" id="MobiDB-lite"/>
    </source>
</evidence>
<dbReference type="Proteomes" id="UP001164746">
    <property type="component" value="Chromosome 8"/>
</dbReference>
<gene>
    <name evidence="2" type="ORF">MAR_027391</name>
</gene>
<evidence type="ECO:0000313" key="2">
    <source>
        <dbReference type="EMBL" id="WAR13211.1"/>
    </source>
</evidence>
<keyword evidence="3" id="KW-1185">Reference proteome</keyword>
<dbReference type="EMBL" id="CP111019">
    <property type="protein sequence ID" value="WAR13211.1"/>
    <property type="molecule type" value="Genomic_DNA"/>
</dbReference>
<proteinExistence type="predicted"/>
<feature type="region of interest" description="Disordered" evidence="1">
    <location>
        <begin position="404"/>
        <end position="423"/>
    </location>
</feature>
<feature type="region of interest" description="Disordered" evidence="1">
    <location>
        <begin position="290"/>
        <end position="363"/>
    </location>
</feature>
<sequence>MFESYKARRDSTIPGIAALDVHDERLAQIKVRDITACGIQGGSVTLNPEGRNLPERFHGMLRSYTISTALGNYETKKSCFRSDERRASSFSGSSDLQHVEILDPPRGTGIKAFIPGPDETITHCYPEIRIMNENNVEQHYSSDAESVGLDIEAAEVAVKPKEVKVVEVTDSGYPSTTMSNTTTQSSTVHENIQSVTGPKSSASVKRKLFSSKSSSFYNIGTMDNDNMPMIDIANVTLLEDTRRNEMMRQNTDKSISFESDNCKTCQIERLRRQAYSFDSDRERFHNLPHKVHSYDSSSSRYKHKRPGHRRRCGCSSHRSDPRDNSYKRTSSCHHRHHAGACASTTDHRGGRSKCTRTRLPTWSSTESDNALCKCSIIDESNHRRKYYTSRGALSETDYANLKDYRAHREPRRKQRPRDIHSIDHTQSYKNKMINSFLIDTYQAKCQAYCDAMFDPDRHRDMFLPLETVSPSQRRMVKQPNTVRPLDMSATRESHNYSQAVVEKSVKREDSYNAPFTYPFYTNSRTIAPKRFDFSEEFISQTHGAMARASHENEGFEDEEDKTLSFDTSVYTTDESGVQLYERDLEPTIPVSPGVQDLRQKDSAYQTKQSSVEKPDAKVRKHLHQAALKLAMIKRLQNRMHVSKDSAVCTFSEEDLSADDTDTRM</sequence>
<accession>A0ABY7F1I1</accession>
<organism evidence="2 3">
    <name type="scientific">Mya arenaria</name>
    <name type="common">Soft-shell clam</name>
    <dbReference type="NCBI Taxonomy" id="6604"/>
    <lineage>
        <taxon>Eukaryota</taxon>
        <taxon>Metazoa</taxon>
        <taxon>Spiralia</taxon>
        <taxon>Lophotrochozoa</taxon>
        <taxon>Mollusca</taxon>
        <taxon>Bivalvia</taxon>
        <taxon>Autobranchia</taxon>
        <taxon>Heteroconchia</taxon>
        <taxon>Euheterodonta</taxon>
        <taxon>Imparidentia</taxon>
        <taxon>Neoheterodontei</taxon>
        <taxon>Myida</taxon>
        <taxon>Myoidea</taxon>
        <taxon>Myidae</taxon>
        <taxon>Mya</taxon>
    </lineage>
</organism>
<feature type="compositionally biased region" description="Basic and acidic residues" evidence="1">
    <location>
        <begin position="317"/>
        <end position="326"/>
    </location>
</feature>
<feature type="compositionally biased region" description="Basic residues" evidence="1">
    <location>
        <begin position="300"/>
        <end position="312"/>
    </location>
</feature>
<protein>
    <submittedName>
        <fullName evidence="2">Uncharacterized protein</fullName>
    </submittedName>
</protein>